<protein>
    <submittedName>
        <fullName evidence="2">Uncharacterized protein</fullName>
    </submittedName>
</protein>
<dbReference type="InParanoid" id="A0A1Y2AZA0"/>
<reference evidence="2 3" key="1">
    <citation type="submission" date="2016-07" db="EMBL/GenBank/DDBJ databases">
        <title>Pervasive Adenine N6-methylation of Active Genes in Fungi.</title>
        <authorList>
            <consortium name="DOE Joint Genome Institute"/>
            <person name="Mondo S.J."/>
            <person name="Dannebaum R.O."/>
            <person name="Kuo R.C."/>
            <person name="Labutti K."/>
            <person name="Haridas S."/>
            <person name="Kuo A."/>
            <person name="Salamov A."/>
            <person name="Ahrendt S.R."/>
            <person name="Lipzen A."/>
            <person name="Sullivan W."/>
            <person name="Andreopoulos W.B."/>
            <person name="Clum A."/>
            <person name="Lindquist E."/>
            <person name="Daum C."/>
            <person name="Ramamoorthy G.K."/>
            <person name="Gryganskyi A."/>
            <person name="Culley D."/>
            <person name="Magnuson J.K."/>
            <person name="James T.Y."/>
            <person name="O'Malley M.A."/>
            <person name="Stajich J.E."/>
            <person name="Spatafora J.W."/>
            <person name="Visel A."/>
            <person name="Grigoriev I.V."/>
        </authorList>
    </citation>
    <scope>NUCLEOTIDE SEQUENCE [LARGE SCALE GENOMIC DNA]</scope>
    <source>
        <strain evidence="2 3">68-887.2</strain>
    </source>
</reference>
<dbReference type="Proteomes" id="UP000193986">
    <property type="component" value="Unassembled WGS sequence"/>
</dbReference>
<dbReference type="AlphaFoldDB" id="A0A1Y2AZA0"/>
<organism evidence="2 3">
    <name type="scientific">Naematelia encephala</name>
    <dbReference type="NCBI Taxonomy" id="71784"/>
    <lineage>
        <taxon>Eukaryota</taxon>
        <taxon>Fungi</taxon>
        <taxon>Dikarya</taxon>
        <taxon>Basidiomycota</taxon>
        <taxon>Agaricomycotina</taxon>
        <taxon>Tremellomycetes</taxon>
        <taxon>Tremellales</taxon>
        <taxon>Naemateliaceae</taxon>
        <taxon>Naematelia</taxon>
    </lineage>
</organism>
<accession>A0A1Y2AZA0</accession>
<evidence type="ECO:0000256" key="1">
    <source>
        <dbReference type="SAM" id="MobiDB-lite"/>
    </source>
</evidence>
<evidence type="ECO:0000313" key="2">
    <source>
        <dbReference type="EMBL" id="ORY27892.1"/>
    </source>
</evidence>
<feature type="compositionally biased region" description="Polar residues" evidence="1">
    <location>
        <begin position="153"/>
        <end position="170"/>
    </location>
</feature>
<feature type="compositionally biased region" description="Low complexity" evidence="1">
    <location>
        <begin position="136"/>
        <end position="147"/>
    </location>
</feature>
<feature type="compositionally biased region" description="Polar residues" evidence="1">
    <location>
        <begin position="98"/>
        <end position="111"/>
    </location>
</feature>
<evidence type="ECO:0000313" key="3">
    <source>
        <dbReference type="Proteomes" id="UP000193986"/>
    </source>
</evidence>
<gene>
    <name evidence="2" type="ORF">BCR39DRAFT_588974</name>
</gene>
<proteinExistence type="predicted"/>
<feature type="compositionally biased region" description="Low complexity" evidence="1">
    <location>
        <begin position="55"/>
        <end position="66"/>
    </location>
</feature>
<dbReference type="EMBL" id="MCFC01000035">
    <property type="protein sequence ID" value="ORY27892.1"/>
    <property type="molecule type" value="Genomic_DNA"/>
</dbReference>
<name>A0A1Y2AZA0_9TREE</name>
<feature type="compositionally biased region" description="Polar residues" evidence="1">
    <location>
        <begin position="178"/>
        <end position="191"/>
    </location>
</feature>
<comment type="caution">
    <text evidence="2">The sequence shown here is derived from an EMBL/GenBank/DDBJ whole genome shotgun (WGS) entry which is preliminary data.</text>
</comment>
<keyword evidence="3" id="KW-1185">Reference proteome</keyword>
<feature type="region of interest" description="Disordered" evidence="1">
    <location>
        <begin position="55"/>
        <end position="191"/>
    </location>
</feature>
<sequence length="191" mass="19451">MKGLMLRQFSPNLRWISGAFDTSVFPFNRVFASNGIYSGPYDDFFQSSSLFTNHSTTHLPTSSDSSSHSERHSASTTIMADDKSYVSSVSGGPGTSMGPHNSSMAHGTPTSADALPGPESTSSVVPTAEENKAAKSAEMLAAALAKLPKGPRQKSSISKADDASTQSTGPSAPGGSGVTATESNASGGAGA</sequence>